<feature type="domain" description="Integron-associated effector binding protein" evidence="1">
    <location>
        <begin position="20"/>
        <end position="101"/>
    </location>
</feature>
<name>X1DT41_9ZZZZ</name>
<comment type="caution">
    <text evidence="2">The sequence shown here is derived from an EMBL/GenBank/DDBJ whole genome shotgun (WGS) entry which is preliminary data.</text>
</comment>
<accession>X1DT41</accession>
<dbReference type="EMBL" id="BART01036482">
    <property type="protein sequence ID" value="GAH11410.1"/>
    <property type="molecule type" value="Genomic_DNA"/>
</dbReference>
<evidence type="ECO:0000313" key="2">
    <source>
        <dbReference type="EMBL" id="GAH11410.1"/>
    </source>
</evidence>
<proteinExistence type="predicted"/>
<organism evidence="2">
    <name type="scientific">marine sediment metagenome</name>
    <dbReference type="NCBI Taxonomy" id="412755"/>
    <lineage>
        <taxon>unclassified sequences</taxon>
        <taxon>metagenomes</taxon>
        <taxon>ecological metagenomes</taxon>
    </lineage>
</organism>
<dbReference type="SUPFAM" id="SSF55136">
    <property type="entry name" value="Probable bacterial effector-binding domain"/>
    <property type="match status" value="1"/>
</dbReference>
<reference evidence="2" key="1">
    <citation type="journal article" date="2014" name="Front. Microbiol.">
        <title>High frequency of phylogenetically diverse reductive dehalogenase-homologous genes in deep subseafloor sedimentary metagenomes.</title>
        <authorList>
            <person name="Kawai M."/>
            <person name="Futagami T."/>
            <person name="Toyoda A."/>
            <person name="Takaki Y."/>
            <person name="Nishi S."/>
            <person name="Hori S."/>
            <person name="Arai W."/>
            <person name="Tsubouchi T."/>
            <person name="Morono Y."/>
            <person name="Uchiyama I."/>
            <person name="Ito T."/>
            <person name="Fujiyama A."/>
            <person name="Inagaki F."/>
            <person name="Takami H."/>
        </authorList>
    </citation>
    <scope>NUCLEOTIDE SEQUENCE</scope>
    <source>
        <strain evidence="2">Expedition CK06-06</strain>
    </source>
</reference>
<sequence>MQVNSSTRIIGRNIYPTENPEPHGYGIYITIPPKIKEESEVLVRSIPGGLYAVVKCEGLEEMSFKWPDLWKWVENSEHQYIGETKGEYGYELGFEEYLNWYSALVEKNTINMIFDLMLQLREK</sequence>
<dbReference type="Gene3D" id="3.20.80.10">
    <property type="entry name" value="Regulatory factor, effector binding domain"/>
    <property type="match status" value="1"/>
</dbReference>
<evidence type="ECO:0000259" key="1">
    <source>
        <dbReference type="Pfam" id="PF14526"/>
    </source>
</evidence>
<dbReference type="AlphaFoldDB" id="X1DT41"/>
<dbReference type="Pfam" id="PF14526">
    <property type="entry name" value="Cass2"/>
    <property type="match status" value="1"/>
</dbReference>
<gene>
    <name evidence="2" type="ORF">S01H4_61503</name>
</gene>
<dbReference type="InterPro" id="IPR029441">
    <property type="entry name" value="Cass2"/>
</dbReference>
<protein>
    <recommendedName>
        <fullName evidence="1">Integron-associated effector binding protein domain-containing protein</fullName>
    </recommendedName>
</protein>
<dbReference type="InterPro" id="IPR011256">
    <property type="entry name" value="Reg_factor_effector_dom_sf"/>
</dbReference>